<dbReference type="PANTHER" id="PTHR10445">
    <property type="entry name" value="GENERAL TRANSCRIPTION FACTOR IIF SUBUNIT 2"/>
    <property type="match status" value="1"/>
</dbReference>
<evidence type="ECO:0000256" key="2">
    <source>
        <dbReference type="ARBA" id="ARBA00009543"/>
    </source>
</evidence>
<evidence type="ECO:0000256" key="10">
    <source>
        <dbReference type="SAM" id="MobiDB-lite"/>
    </source>
</evidence>
<dbReference type="InterPro" id="IPR003196">
    <property type="entry name" value="TFIIF_beta"/>
</dbReference>
<dbReference type="Gene3D" id="1.10.10.10">
    <property type="entry name" value="Winged helix-like DNA-binding domain superfamily/Winged helix DNA-binding domain"/>
    <property type="match status" value="1"/>
</dbReference>
<accession>S3DFV4</accession>
<dbReference type="OMA" id="ANCPEHQ"/>
<comment type="subcellular location">
    <subcellularLocation>
        <location evidence="1">Nucleus</location>
    </subcellularLocation>
</comment>
<evidence type="ECO:0000256" key="1">
    <source>
        <dbReference type="ARBA" id="ARBA00004123"/>
    </source>
</evidence>
<dbReference type="Pfam" id="PF02270">
    <property type="entry name" value="TFIIF_beta"/>
    <property type="match status" value="1"/>
</dbReference>
<dbReference type="FunFam" id="1.10.10.10:FF:000035">
    <property type="entry name" value="General transcription factor IIF subunit 2"/>
    <property type="match status" value="1"/>
</dbReference>
<dbReference type="InterPro" id="IPR040504">
    <property type="entry name" value="TFIIF_beta_N"/>
</dbReference>
<evidence type="ECO:0000256" key="8">
    <source>
        <dbReference type="ARBA" id="ARBA00081473"/>
    </source>
</evidence>
<reference evidence="13 14" key="1">
    <citation type="journal article" date="2013" name="BMC Genomics">
        <title>Genomics-driven discovery of the pneumocandin biosynthetic gene cluster in the fungus Glarea lozoyensis.</title>
        <authorList>
            <person name="Chen L."/>
            <person name="Yue Q."/>
            <person name="Zhang X."/>
            <person name="Xiang M."/>
            <person name="Wang C."/>
            <person name="Li S."/>
            <person name="Che Y."/>
            <person name="Ortiz-Lopez F.J."/>
            <person name="Bills G.F."/>
            <person name="Liu X."/>
            <person name="An Z."/>
        </authorList>
    </citation>
    <scope>NUCLEOTIDE SEQUENCE [LARGE SCALE GENOMIC DNA]</scope>
    <source>
        <strain evidence="14">ATCC 20868 / MF5171</strain>
    </source>
</reference>
<organism evidence="13 14">
    <name type="scientific">Glarea lozoyensis (strain ATCC 20868 / MF5171)</name>
    <dbReference type="NCBI Taxonomy" id="1116229"/>
    <lineage>
        <taxon>Eukaryota</taxon>
        <taxon>Fungi</taxon>
        <taxon>Dikarya</taxon>
        <taxon>Ascomycota</taxon>
        <taxon>Pezizomycotina</taxon>
        <taxon>Leotiomycetes</taxon>
        <taxon>Helotiales</taxon>
        <taxon>Helotiaceae</taxon>
        <taxon>Glarea</taxon>
    </lineage>
</organism>
<comment type="similarity">
    <text evidence="2">Belongs to the TFIIF beta subunit family.</text>
</comment>
<evidence type="ECO:0000256" key="9">
    <source>
        <dbReference type="ARBA" id="ARBA00081863"/>
    </source>
</evidence>
<evidence type="ECO:0000256" key="7">
    <source>
        <dbReference type="ARBA" id="ARBA00023242"/>
    </source>
</evidence>
<dbReference type="GO" id="GO:0006367">
    <property type="term" value="P:transcription initiation at RNA polymerase II promoter"/>
    <property type="evidence" value="ECO:0007669"/>
    <property type="project" value="InterPro"/>
</dbReference>
<dbReference type="Proteomes" id="UP000016922">
    <property type="component" value="Unassembled WGS sequence"/>
</dbReference>
<dbReference type="GO" id="GO:0003677">
    <property type="term" value="F:DNA binding"/>
    <property type="evidence" value="ECO:0007669"/>
    <property type="project" value="UniProtKB-KW"/>
</dbReference>
<feature type="compositionally biased region" description="Acidic residues" evidence="10">
    <location>
        <begin position="429"/>
        <end position="451"/>
    </location>
</feature>
<evidence type="ECO:0000256" key="4">
    <source>
        <dbReference type="ARBA" id="ARBA00023015"/>
    </source>
</evidence>
<feature type="region of interest" description="Disordered" evidence="10">
    <location>
        <begin position="416"/>
        <end position="451"/>
    </location>
</feature>
<evidence type="ECO:0000313" key="13">
    <source>
        <dbReference type="EMBL" id="EPE36625.1"/>
    </source>
</evidence>
<name>S3DFV4_GLAL2</name>
<evidence type="ECO:0000256" key="3">
    <source>
        <dbReference type="ARBA" id="ARBA00021453"/>
    </source>
</evidence>
<dbReference type="OrthoDB" id="26094at2759"/>
<dbReference type="SUPFAM" id="SSF46785">
    <property type="entry name" value="Winged helix' DNA-binding domain"/>
    <property type="match status" value="1"/>
</dbReference>
<dbReference type="CDD" id="cd07980">
    <property type="entry name" value="TFIIF_beta"/>
    <property type="match status" value="1"/>
</dbReference>
<feature type="domain" description="TFIIF beta subunit N-terminal" evidence="12">
    <location>
        <begin position="119"/>
        <end position="273"/>
    </location>
</feature>
<proteinExistence type="inferred from homology"/>
<evidence type="ECO:0000256" key="6">
    <source>
        <dbReference type="ARBA" id="ARBA00023163"/>
    </source>
</evidence>
<dbReference type="Pfam" id="PF17683">
    <property type="entry name" value="TFIIF_beta_N"/>
    <property type="match status" value="1"/>
</dbReference>
<evidence type="ECO:0000259" key="11">
    <source>
        <dbReference type="Pfam" id="PF02270"/>
    </source>
</evidence>
<evidence type="ECO:0000259" key="12">
    <source>
        <dbReference type="Pfam" id="PF17683"/>
    </source>
</evidence>
<protein>
    <recommendedName>
        <fullName evidence="3">Transcription initiation factor IIF subunit beta</fullName>
    </recommendedName>
    <alternativeName>
        <fullName evidence="9">TFIIF medium subunit</fullName>
    </alternativeName>
    <alternativeName>
        <fullName evidence="8">TFIIF-beta</fullName>
    </alternativeName>
</protein>
<evidence type="ECO:0000313" key="14">
    <source>
        <dbReference type="Proteomes" id="UP000016922"/>
    </source>
</evidence>
<dbReference type="HOGENOM" id="CLU_047858_0_2_1"/>
<dbReference type="InterPro" id="IPR036390">
    <property type="entry name" value="WH_DNA-bd_sf"/>
</dbReference>
<evidence type="ECO:0000256" key="5">
    <source>
        <dbReference type="ARBA" id="ARBA00023125"/>
    </source>
</evidence>
<dbReference type="InterPro" id="IPR040450">
    <property type="entry name" value="TFIIF_beta_HTH"/>
</dbReference>
<dbReference type="AlphaFoldDB" id="S3DFV4"/>
<dbReference type="KEGG" id="glz:GLAREA_08788"/>
<dbReference type="EMBL" id="KE145352">
    <property type="protein sequence ID" value="EPE36625.1"/>
    <property type="molecule type" value="Genomic_DNA"/>
</dbReference>
<keyword evidence="14" id="KW-1185">Reference proteome</keyword>
<sequence length="451" mass="51224">MGKLRHASATVNRRDAMHTFSVIAFFNPNPCPHPLPFDIQATTDKATTLDGLRGLRFRLFSAWRIRNNTEYLIIMTDTYIKPEIKPDPDALGASPAALDEEDIYEDAGDLEFNNDPNYQSLYLARVPKYVWEAWSKLDDDAEIQIGMIRMTNTIDPKTKTEKTQLAMLLSSDIAQHQMVPKEYDLDITDERVRNTFVFTEKDLPGFKSKSKEKFDPASANMPASLKQRLNSQKAPQQPRAPYDPNRPRQPYYKKAIPKRTTLQGKVRHEVNCVAVMNQESERLLAQRTFEAMQPKLGTKYFGKGQDLVDLGGSYVQPGSIAAQDKWGSFIKKGGAAQGGKKPQMQKTARMPQNELLDRIFECFREFNYWSMKAFRGRLQQPEVYLRETLDRIATLHKSGPFASHYSLKPENRLNNYGELGEAAAPDVGDGAEDSEFGGDDEDEDVKFEDAM</sequence>
<dbReference type="InterPro" id="IPR011039">
    <property type="entry name" value="TFIIF_interaction"/>
</dbReference>
<dbReference type="PANTHER" id="PTHR10445:SF0">
    <property type="entry name" value="GENERAL TRANSCRIPTION FACTOR IIF SUBUNIT 2"/>
    <property type="match status" value="1"/>
</dbReference>
<keyword evidence="4" id="KW-0805">Transcription regulation</keyword>
<feature type="domain" description="TFIIF beta subunit HTH" evidence="11">
    <location>
        <begin position="348"/>
        <end position="412"/>
    </location>
</feature>
<keyword evidence="5" id="KW-0238">DNA-binding</keyword>
<dbReference type="GeneID" id="19467836"/>
<dbReference type="eggNOG" id="KOG2905">
    <property type="taxonomic scope" value="Eukaryota"/>
</dbReference>
<dbReference type="GO" id="GO:0005674">
    <property type="term" value="C:transcription factor TFIIF complex"/>
    <property type="evidence" value="ECO:0007669"/>
    <property type="project" value="InterPro"/>
</dbReference>
<keyword evidence="7" id="KW-0539">Nucleus</keyword>
<dbReference type="STRING" id="1116229.S3DFV4"/>
<gene>
    <name evidence="13" type="ORF">GLAREA_08788</name>
</gene>
<feature type="region of interest" description="Disordered" evidence="10">
    <location>
        <begin position="227"/>
        <end position="251"/>
    </location>
</feature>
<keyword evidence="6" id="KW-0804">Transcription</keyword>
<dbReference type="RefSeq" id="XP_008075940.1">
    <property type="nucleotide sequence ID" value="XM_008077749.1"/>
</dbReference>
<dbReference type="InterPro" id="IPR036388">
    <property type="entry name" value="WH-like_DNA-bd_sf"/>
</dbReference>
<dbReference type="SUPFAM" id="SSF50916">
    <property type="entry name" value="Rap30/74 interaction domains"/>
    <property type="match status" value="1"/>
</dbReference>